<dbReference type="InterPro" id="IPR037522">
    <property type="entry name" value="HD_GYP_dom"/>
</dbReference>
<dbReference type="EMBL" id="CP001614">
    <property type="protein sequence ID" value="ACR12637.1"/>
    <property type="molecule type" value="Genomic_DNA"/>
</dbReference>
<organism evidence="2 3">
    <name type="scientific">Teredinibacter turnerae (strain ATCC 39867 / T7901)</name>
    <dbReference type="NCBI Taxonomy" id="377629"/>
    <lineage>
        <taxon>Bacteria</taxon>
        <taxon>Pseudomonadati</taxon>
        <taxon>Pseudomonadota</taxon>
        <taxon>Gammaproteobacteria</taxon>
        <taxon>Cellvibrionales</taxon>
        <taxon>Cellvibrionaceae</taxon>
        <taxon>Teredinibacter</taxon>
    </lineage>
</organism>
<proteinExistence type="predicted"/>
<dbReference type="OrthoDB" id="9764808at2"/>
<dbReference type="STRING" id="377629.TERTU_0617"/>
<dbReference type="Pfam" id="PF13487">
    <property type="entry name" value="HD_5"/>
    <property type="match status" value="1"/>
</dbReference>
<sequence>MLSLEQKEVHVSQLKHGMFVSRLDVPWERTHFPLQGILIRSESDIEQIAAYCNFVIVDETRSCKPARIDSPMGKAQNRATSCNTKPAWQRRHCVEKYPVRATVREEVHLSHSLLSTMERQIYLICEHTLRCKRANIEQLVDSSSEVVESVIRNPDALAWLCRVRASRRPIYMHTIRLAVWGTIVGRQLGLNRFSLNHMCTALLMTGIGKSSVSDKALAGYSPTKPSLEYRQHLQETLYQLEQLRFYSDDITDTIAHYCERIDGSGYPNQVTGSEIPFLAQICGLVETYELLINPYHCTRAISPANAVVYLNKAKNQQFDASLVEEFIKAIGIYPTGTVVELSSGELGVIVSQDSKKRLRASVIPVLSAQGDILKNYRLLDLSYASGRDEDQTMAIRRGVPSSVVPRGILEETHSWLFDRRSDRTRACR</sequence>
<dbReference type="Gene3D" id="1.10.3210.10">
    <property type="entry name" value="Hypothetical protein af1432"/>
    <property type="match status" value="1"/>
</dbReference>
<feature type="domain" description="HD-GYP" evidence="1">
    <location>
        <begin position="148"/>
        <end position="342"/>
    </location>
</feature>
<dbReference type="HOGENOM" id="CLU_000445_92_1_6"/>
<dbReference type="PANTHER" id="PTHR43155">
    <property type="entry name" value="CYCLIC DI-GMP PHOSPHODIESTERASE PA4108-RELATED"/>
    <property type="match status" value="1"/>
</dbReference>
<evidence type="ECO:0000313" key="3">
    <source>
        <dbReference type="Proteomes" id="UP000009080"/>
    </source>
</evidence>
<dbReference type="PROSITE" id="PS51832">
    <property type="entry name" value="HD_GYP"/>
    <property type="match status" value="1"/>
</dbReference>
<reference evidence="2 3" key="1">
    <citation type="journal article" date="2009" name="PLoS ONE">
        <title>The complete genome of Teredinibacter turnerae T7901: an intracellular endosymbiont of marine wood-boring bivalves (shipworms).</title>
        <authorList>
            <person name="Yang J.C."/>
            <person name="Madupu R."/>
            <person name="Durkin A.S."/>
            <person name="Ekborg N.A."/>
            <person name="Pedamallu C.S."/>
            <person name="Hostetler J.B."/>
            <person name="Radune D."/>
            <person name="Toms B.S."/>
            <person name="Henrissat B."/>
            <person name="Coutinho P.M."/>
            <person name="Schwarz S."/>
            <person name="Field L."/>
            <person name="Trindade-Silva A.E."/>
            <person name="Soares C.A.G."/>
            <person name="Elshahawi S."/>
            <person name="Hanora A."/>
            <person name="Schmidt E.W."/>
            <person name="Haygood M.G."/>
            <person name="Posfai J."/>
            <person name="Benner J."/>
            <person name="Madinger C."/>
            <person name="Nove J."/>
            <person name="Anton B."/>
            <person name="Chaudhary K."/>
            <person name="Foster J."/>
            <person name="Holman A."/>
            <person name="Kumar S."/>
            <person name="Lessard P.A."/>
            <person name="Luyten Y.A."/>
            <person name="Slatko B."/>
            <person name="Wood N."/>
            <person name="Wu B."/>
            <person name="Teplitski M."/>
            <person name="Mougous J.D."/>
            <person name="Ward N."/>
            <person name="Eisen J.A."/>
            <person name="Badger J.H."/>
            <person name="Distel D.L."/>
        </authorList>
    </citation>
    <scope>NUCLEOTIDE SEQUENCE [LARGE SCALE GENOMIC DNA]</scope>
    <source>
        <strain evidence="3">ATCC 39867 / T7901</strain>
    </source>
</reference>
<dbReference type="Proteomes" id="UP000009080">
    <property type="component" value="Chromosome"/>
</dbReference>
<dbReference type="PANTHER" id="PTHR43155:SF2">
    <property type="entry name" value="CYCLIC DI-GMP PHOSPHODIESTERASE PA4108"/>
    <property type="match status" value="1"/>
</dbReference>
<evidence type="ECO:0000313" key="2">
    <source>
        <dbReference type="EMBL" id="ACR12637.1"/>
    </source>
</evidence>
<keyword evidence="3" id="KW-1185">Reference proteome</keyword>
<gene>
    <name evidence="2" type="ordered locus">TERTU_0617</name>
</gene>
<dbReference type="KEGG" id="ttu:TERTU_0617"/>
<name>C5BNP7_TERTT</name>
<dbReference type="SUPFAM" id="SSF109604">
    <property type="entry name" value="HD-domain/PDEase-like"/>
    <property type="match status" value="1"/>
</dbReference>
<dbReference type="Pfam" id="PF11871">
    <property type="entry name" value="DUF3391"/>
    <property type="match status" value="1"/>
</dbReference>
<dbReference type="RefSeq" id="WP_015818749.1">
    <property type="nucleotide sequence ID" value="NC_012997.1"/>
</dbReference>
<dbReference type="eggNOG" id="COG2206">
    <property type="taxonomic scope" value="Bacteria"/>
</dbReference>
<evidence type="ECO:0000259" key="1">
    <source>
        <dbReference type="PROSITE" id="PS51832"/>
    </source>
</evidence>
<dbReference type="InterPro" id="IPR021812">
    <property type="entry name" value="DUF3391"/>
</dbReference>
<dbReference type="AlphaFoldDB" id="C5BNP7"/>
<protein>
    <submittedName>
        <fullName evidence="2">HD-GYP domain containing protein</fullName>
    </submittedName>
</protein>
<accession>C5BNP7</accession>